<name>A0A6P6TGA7_COFAR</name>
<keyword evidence="1" id="KW-0863">Zinc-finger</keyword>
<protein>
    <recommendedName>
        <fullName evidence="3">CCHC-type domain-containing protein</fullName>
    </recommendedName>
</protein>
<dbReference type="PANTHER" id="PTHR35317">
    <property type="entry name" value="OS04G0629600 PROTEIN"/>
    <property type="match status" value="1"/>
</dbReference>
<dbReference type="InterPro" id="IPR036875">
    <property type="entry name" value="Znf_CCHC_sf"/>
</dbReference>
<dbReference type="Gene3D" id="4.10.60.10">
    <property type="entry name" value="Zinc finger, CCHC-type"/>
    <property type="match status" value="1"/>
</dbReference>
<dbReference type="GO" id="GO:0008270">
    <property type="term" value="F:zinc ion binding"/>
    <property type="evidence" value="ECO:0007669"/>
    <property type="project" value="UniProtKB-KW"/>
</dbReference>
<dbReference type="GeneID" id="113700831"/>
<keyword evidence="4" id="KW-1185">Reference proteome</keyword>
<dbReference type="AlphaFoldDB" id="A0A6P6TGA7"/>
<dbReference type="PANTHER" id="PTHR35317:SF28">
    <property type="entry name" value="ZINC FINGER, CCHC-TYPE, RIBONUCLEASE H-LIKE DOMAIN, GAG-PRE-INTEGRASE DOMAIN PROTEIN-RELATED"/>
    <property type="match status" value="1"/>
</dbReference>
<dbReference type="PROSITE" id="PS50158">
    <property type="entry name" value="ZF_CCHC"/>
    <property type="match status" value="1"/>
</dbReference>
<dbReference type="RefSeq" id="XP_027077067.1">
    <property type="nucleotide sequence ID" value="XM_027221266.1"/>
</dbReference>
<sequence>MKQSELISDYCTRVKTIVNQMKRFREKIEDVRVIERILRSLIPKFDYVVCAIEESKDLDSMTIGELEGSLQAHEDKIKRRIEEPLEQVLKAKASLKHDEEKSQRGRGRGRGHGRGRGGRGYGDNKINEEKSYQSFRGRGRARGRGCGYYRNTNERRYDKSKIECYNCHKLGHFAWECYDAANVEEKANLFEDKQQTGELALLLALMEEDSDAYSLWYLDNGASNHMWL</sequence>
<dbReference type="Proteomes" id="UP001652660">
    <property type="component" value="Chromosome 7e"/>
</dbReference>
<evidence type="ECO:0000313" key="4">
    <source>
        <dbReference type="Proteomes" id="UP001652660"/>
    </source>
</evidence>
<dbReference type="GO" id="GO:0003676">
    <property type="term" value="F:nucleic acid binding"/>
    <property type="evidence" value="ECO:0007669"/>
    <property type="project" value="InterPro"/>
</dbReference>
<accession>A0A6P6TGA7</accession>
<dbReference type="OrthoDB" id="1750967at2759"/>
<feature type="compositionally biased region" description="Basic residues" evidence="2">
    <location>
        <begin position="104"/>
        <end position="117"/>
    </location>
</feature>
<feature type="domain" description="CCHC-type" evidence="3">
    <location>
        <begin position="164"/>
        <end position="177"/>
    </location>
</feature>
<organism evidence="4 5">
    <name type="scientific">Coffea arabica</name>
    <name type="common">Arabian coffee</name>
    <dbReference type="NCBI Taxonomy" id="13443"/>
    <lineage>
        <taxon>Eukaryota</taxon>
        <taxon>Viridiplantae</taxon>
        <taxon>Streptophyta</taxon>
        <taxon>Embryophyta</taxon>
        <taxon>Tracheophyta</taxon>
        <taxon>Spermatophyta</taxon>
        <taxon>Magnoliopsida</taxon>
        <taxon>eudicotyledons</taxon>
        <taxon>Gunneridae</taxon>
        <taxon>Pentapetalae</taxon>
        <taxon>asterids</taxon>
        <taxon>lamiids</taxon>
        <taxon>Gentianales</taxon>
        <taxon>Rubiaceae</taxon>
        <taxon>Ixoroideae</taxon>
        <taxon>Gardenieae complex</taxon>
        <taxon>Bertiereae - Coffeeae clade</taxon>
        <taxon>Coffeeae</taxon>
        <taxon>Coffea</taxon>
    </lineage>
</organism>
<keyword evidence="1" id="KW-0862">Zinc</keyword>
<gene>
    <name evidence="5" type="primary">LOC113700831</name>
</gene>
<proteinExistence type="predicted"/>
<feature type="region of interest" description="Disordered" evidence="2">
    <location>
        <begin position="92"/>
        <end position="126"/>
    </location>
</feature>
<dbReference type="SUPFAM" id="SSF57756">
    <property type="entry name" value="Retrovirus zinc finger-like domains"/>
    <property type="match status" value="1"/>
</dbReference>
<dbReference type="Pfam" id="PF14223">
    <property type="entry name" value="Retrotran_gag_2"/>
    <property type="match status" value="1"/>
</dbReference>
<evidence type="ECO:0000259" key="3">
    <source>
        <dbReference type="PROSITE" id="PS50158"/>
    </source>
</evidence>
<reference evidence="5" key="2">
    <citation type="submission" date="2025-08" db="UniProtKB">
        <authorList>
            <consortium name="RefSeq"/>
        </authorList>
    </citation>
    <scope>IDENTIFICATION</scope>
    <source>
        <tissue evidence="5">Leaves</tissue>
    </source>
</reference>
<reference evidence="4" key="1">
    <citation type="journal article" date="2025" name="Foods">
        <title>Unveiling the Microbial Signatures of Arabica Coffee Cherries: Insights into Ripeness Specific Diversity, Functional Traits, and Implications for Quality and Safety.</title>
        <authorList>
            <consortium name="RefSeq"/>
            <person name="Tenea G.N."/>
            <person name="Cifuentes V."/>
            <person name="Reyes P."/>
            <person name="Cevallos-Vallejos M."/>
        </authorList>
    </citation>
    <scope>NUCLEOTIDE SEQUENCE [LARGE SCALE GENOMIC DNA]</scope>
</reference>
<evidence type="ECO:0000313" key="5">
    <source>
        <dbReference type="RefSeq" id="XP_027077067.1"/>
    </source>
</evidence>
<evidence type="ECO:0000256" key="2">
    <source>
        <dbReference type="SAM" id="MobiDB-lite"/>
    </source>
</evidence>
<dbReference type="InterPro" id="IPR001878">
    <property type="entry name" value="Znf_CCHC"/>
</dbReference>
<evidence type="ECO:0000256" key="1">
    <source>
        <dbReference type="PROSITE-ProRule" id="PRU00047"/>
    </source>
</evidence>
<keyword evidence="1" id="KW-0479">Metal-binding</keyword>